<evidence type="ECO:0000313" key="3">
    <source>
        <dbReference type="Proteomes" id="UP000815677"/>
    </source>
</evidence>
<name>A0ABQ0LPS1_MYCCL</name>
<sequence>MRRWVCGQATRSATSDTVASTSTRPHEPSSPIAKYRTSAKMSLDIDIVDGPSRIADTGDIFRGPSNVPAR</sequence>
<accession>A0ABQ0LPS1</accession>
<feature type="region of interest" description="Disordered" evidence="1">
    <location>
        <begin position="1"/>
        <end position="32"/>
    </location>
</feature>
<proteinExistence type="predicted"/>
<dbReference type="Proteomes" id="UP000815677">
    <property type="component" value="Unassembled WGS sequence"/>
</dbReference>
<evidence type="ECO:0000256" key="1">
    <source>
        <dbReference type="SAM" id="MobiDB-lite"/>
    </source>
</evidence>
<reference evidence="2" key="1">
    <citation type="submission" date="2014-09" db="EMBL/GenBank/DDBJ databases">
        <title>Genome sequence of the luminous mushroom Mycena chlorophos for searching fungal bioluminescence genes.</title>
        <authorList>
            <person name="Tanaka Y."/>
            <person name="Kasuga D."/>
            <person name="Oba Y."/>
            <person name="Hase S."/>
            <person name="Sato K."/>
            <person name="Oba Y."/>
            <person name="Sakakibara Y."/>
        </authorList>
    </citation>
    <scope>NUCLEOTIDE SEQUENCE</scope>
</reference>
<feature type="compositionally biased region" description="Low complexity" evidence="1">
    <location>
        <begin position="9"/>
        <end position="23"/>
    </location>
</feature>
<protein>
    <submittedName>
        <fullName evidence="2">Uncharacterized protein</fullName>
    </submittedName>
</protein>
<keyword evidence="3" id="KW-1185">Reference proteome</keyword>
<dbReference type="EMBL" id="DF848086">
    <property type="protein sequence ID" value="GAT53065.1"/>
    <property type="molecule type" value="Genomic_DNA"/>
</dbReference>
<evidence type="ECO:0000313" key="2">
    <source>
        <dbReference type="EMBL" id="GAT53065.1"/>
    </source>
</evidence>
<gene>
    <name evidence="2" type="ORF">MCHLO_10065</name>
</gene>
<organism evidence="2 3">
    <name type="scientific">Mycena chlorophos</name>
    <name type="common">Agaric fungus</name>
    <name type="synonym">Agaricus chlorophos</name>
    <dbReference type="NCBI Taxonomy" id="658473"/>
    <lineage>
        <taxon>Eukaryota</taxon>
        <taxon>Fungi</taxon>
        <taxon>Dikarya</taxon>
        <taxon>Basidiomycota</taxon>
        <taxon>Agaricomycotina</taxon>
        <taxon>Agaricomycetes</taxon>
        <taxon>Agaricomycetidae</taxon>
        <taxon>Agaricales</taxon>
        <taxon>Marasmiineae</taxon>
        <taxon>Mycenaceae</taxon>
        <taxon>Mycena</taxon>
    </lineage>
</organism>